<sequence>MRRVPPAGSGSSDSSSHPPFGVEPLTRTPGRPRRSLLGSSPRHLVLRSVLCCRAAGVRDPTTGPLWRLVAQRPVELEVFRGHGRRLQRELDGESAWVTETGEHGGPRHRRGIRHPGEERGLPAARDRPPSGAAEVRMPIEGHFSYRARRFPSRATTLRAFRTTRSRNCPLWRPSRSRVRRRVAAARCCCSVPGPVARPRARPEAPQPALITRPPSTGRHTALT</sequence>
<feature type="region of interest" description="Disordered" evidence="1">
    <location>
        <begin position="97"/>
        <end position="133"/>
    </location>
</feature>
<evidence type="ECO:0000313" key="2">
    <source>
        <dbReference type="EMBL" id="SDD62661.1"/>
    </source>
</evidence>
<name>A0A1G6WA09_9PSEU</name>
<protein>
    <submittedName>
        <fullName evidence="2">Uncharacterized protein</fullName>
    </submittedName>
</protein>
<reference evidence="2 3" key="1">
    <citation type="submission" date="2016-10" db="EMBL/GenBank/DDBJ databases">
        <authorList>
            <person name="de Groot N.N."/>
        </authorList>
    </citation>
    <scope>NUCLEOTIDE SEQUENCE [LARGE SCALE GENOMIC DNA]</scope>
    <source>
        <strain evidence="2 3">CGMCC 4.5506</strain>
    </source>
</reference>
<dbReference type="Proteomes" id="UP000199494">
    <property type="component" value="Unassembled WGS sequence"/>
</dbReference>
<proteinExistence type="predicted"/>
<keyword evidence="3" id="KW-1185">Reference proteome</keyword>
<feature type="compositionally biased region" description="Polar residues" evidence="1">
    <location>
        <begin position="213"/>
        <end position="223"/>
    </location>
</feature>
<dbReference type="AlphaFoldDB" id="A0A1G6WA09"/>
<accession>A0A1G6WA09</accession>
<evidence type="ECO:0000313" key="3">
    <source>
        <dbReference type="Proteomes" id="UP000199494"/>
    </source>
</evidence>
<evidence type="ECO:0000256" key="1">
    <source>
        <dbReference type="SAM" id="MobiDB-lite"/>
    </source>
</evidence>
<feature type="compositionally biased region" description="Basic and acidic residues" evidence="1">
    <location>
        <begin position="114"/>
        <end position="128"/>
    </location>
</feature>
<gene>
    <name evidence="2" type="ORF">SAMN05421630_110260</name>
</gene>
<feature type="region of interest" description="Disordered" evidence="1">
    <location>
        <begin position="1"/>
        <end position="39"/>
    </location>
</feature>
<feature type="region of interest" description="Disordered" evidence="1">
    <location>
        <begin position="197"/>
        <end position="223"/>
    </location>
</feature>
<dbReference type="EMBL" id="FMZE01000010">
    <property type="protein sequence ID" value="SDD62661.1"/>
    <property type="molecule type" value="Genomic_DNA"/>
</dbReference>
<organism evidence="2 3">
    <name type="scientific">Prauserella marina</name>
    <dbReference type="NCBI Taxonomy" id="530584"/>
    <lineage>
        <taxon>Bacteria</taxon>
        <taxon>Bacillati</taxon>
        <taxon>Actinomycetota</taxon>
        <taxon>Actinomycetes</taxon>
        <taxon>Pseudonocardiales</taxon>
        <taxon>Pseudonocardiaceae</taxon>
        <taxon>Prauserella</taxon>
    </lineage>
</organism>